<evidence type="ECO:0000256" key="4">
    <source>
        <dbReference type="ARBA" id="ARBA00023270"/>
    </source>
</evidence>
<protein>
    <recommendedName>
        <fullName evidence="5">3-dehydroquinate dehydratase</fullName>
        <shortName evidence="5">3-dehydroquinase</shortName>
        <ecNumber evidence="5">4.2.1.10</ecNumber>
    </recommendedName>
    <alternativeName>
        <fullName evidence="5">Type I DHQase</fullName>
    </alternativeName>
    <alternativeName>
        <fullName evidence="5">Type I dehydroquinase</fullName>
        <shortName evidence="5">DHQ1</shortName>
    </alternativeName>
</protein>
<evidence type="ECO:0000256" key="5">
    <source>
        <dbReference type="HAMAP-Rule" id="MF_00214"/>
    </source>
</evidence>
<reference evidence="6 7" key="1">
    <citation type="submission" date="2021-01" db="EMBL/GenBank/DDBJ databases">
        <title>Genomic Encyclopedia of Type Strains, Phase IV (KMG-IV): sequencing the most valuable type-strain genomes for metagenomic binning, comparative biology and taxonomic classification.</title>
        <authorList>
            <person name="Goeker M."/>
        </authorList>
    </citation>
    <scope>NUCLEOTIDE SEQUENCE [LARGE SCALE GENOMIC DNA]</scope>
    <source>
        <strain evidence="6 7">DSM 28236</strain>
    </source>
</reference>
<gene>
    <name evidence="5" type="primary">aroD</name>
    <name evidence="6" type="ORF">JOD45_002067</name>
</gene>
<evidence type="ECO:0000256" key="1">
    <source>
        <dbReference type="ARBA" id="ARBA00001864"/>
    </source>
</evidence>
<dbReference type="EMBL" id="JAFBER010000012">
    <property type="protein sequence ID" value="MBM7645848.1"/>
    <property type="molecule type" value="Genomic_DNA"/>
</dbReference>
<comment type="subunit">
    <text evidence="5">Homodimer.</text>
</comment>
<comment type="pathway">
    <text evidence="5">Metabolic intermediate biosynthesis; chorismate biosynthesis; chorismate from D-erythrose 4-phosphate and phosphoenolpyruvate: step 3/7.</text>
</comment>
<dbReference type="HAMAP" id="MF_00214">
    <property type="entry name" value="AroD"/>
    <property type="match status" value="1"/>
</dbReference>
<feature type="active site" description="Schiff-base intermediate with substrate" evidence="5">
    <location>
        <position position="173"/>
    </location>
</feature>
<sequence>MEKRIQLRGKTLGDPAQPLICTPIIGRTQKEILQELTHVTAKKPDLIEWRADFFDKIENTDEVIALAKRIRENAGDIPVIFTNRSQREGGQPIPLSEKEILEMYIEICKNTAADIIDFELSNRLEHLRYLRKVSHDAGLKMIMSYHHFESTPSQDVLMKKLLEAEACGADIAKAAVMPKTLKDVLTLLNVTYEGNKKLNIPLITISMGGYGTLTRMFGGVFGSCVTFAVGENSSAPGQIPIEDLKTVLNIVQKSMID</sequence>
<keyword evidence="5" id="KW-0028">Amino-acid biosynthesis</keyword>
<keyword evidence="3 5" id="KW-0456">Lyase</keyword>
<comment type="catalytic activity">
    <reaction evidence="1 5">
        <text>3-dehydroquinate = 3-dehydroshikimate + H2O</text>
        <dbReference type="Rhea" id="RHEA:21096"/>
        <dbReference type="ChEBI" id="CHEBI:15377"/>
        <dbReference type="ChEBI" id="CHEBI:16630"/>
        <dbReference type="ChEBI" id="CHEBI:32364"/>
        <dbReference type="EC" id="4.2.1.10"/>
    </reaction>
</comment>
<name>A0ABS2Q0Y3_9BACL</name>
<feature type="binding site" evidence="5">
    <location>
        <position position="238"/>
    </location>
    <ligand>
        <name>3-dehydroquinate</name>
        <dbReference type="ChEBI" id="CHEBI:32364"/>
    </ligand>
</feature>
<dbReference type="InterPro" id="IPR013785">
    <property type="entry name" value="Aldolase_TIM"/>
</dbReference>
<dbReference type="SUPFAM" id="SSF51569">
    <property type="entry name" value="Aldolase"/>
    <property type="match status" value="1"/>
</dbReference>
<organism evidence="6 7">
    <name type="scientific">Scopulibacillus daqui</name>
    <dbReference type="NCBI Taxonomy" id="1469162"/>
    <lineage>
        <taxon>Bacteria</taxon>
        <taxon>Bacillati</taxon>
        <taxon>Bacillota</taxon>
        <taxon>Bacilli</taxon>
        <taxon>Bacillales</taxon>
        <taxon>Sporolactobacillaceae</taxon>
        <taxon>Scopulibacillus</taxon>
    </lineage>
</organism>
<feature type="binding site" evidence="5">
    <location>
        <position position="215"/>
    </location>
    <ligand>
        <name>3-dehydroquinate</name>
        <dbReference type="ChEBI" id="CHEBI:32364"/>
    </ligand>
</feature>
<dbReference type="RefSeq" id="WP_205003760.1">
    <property type="nucleotide sequence ID" value="NZ_JAFBER010000012.1"/>
</dbReference>
<evidence type="ECO:0000313" key="6">
    <source>
        <dbReference type="EMBL" id="MBM7645848.1"/>
    </source>
</evidence>
<keyword evidence="4 5" id="KW-0704">Schiff base</keyword>
<accession>A0ABS2Q0Y3</accession>
<dbReference type="EC" id="4.2.1.10" evidence="5"/>
<dbReference type="Pfam" id="PF01487">
    <property type="entry name" value="DHquinase_I"/>
    <property type="match status" value="1"/>
</dbReference>
<comment type="caution">
    <text evidence="5">Lacks conserved residue(s) required for the propagation of feature annotation.</text>
</comment>
<comment type="function">
    <text evidence="5">Involved in the third step of the chorismate pathway, which leads to the biosynthesis of aromatic amino acids. Catalyzes the cis-dehydration of 3-dehydroquinate (DHQ) and introduces the first double bond of the aromatic ring to yield 3-dehydroshikimate.</text>
</comment>
<evidence type="ECO:0000313" key="7">
    <source>
        <dbReference type="Proteomes" id="UP000808914"/>
    </source>
</evidence>
<proteinExistence type="inferred from homology"/>
<evidence type="ECO:0000256" key="3">
    <source>
        <dbReference type="ARBA" id="ARBA00023239"/>
    </source>
</evidence>
<dbReference type="Gene3D" id="3.20.20.70">
    <property type="entry name" value="Aldolase class I"/>
    <property type="match status" value="1"/>
</dbReference>
<dbReference type="CDD" id="cd00502">
    <property type="entry name" value="DHQase_I"/>
    <property type="match status" value="1"/>
</dbReference>
<feature type="binding site" evidence="5">
    <location>
        <position position="234"/>
    </location>
    <ligand>
        <name>3-dehydroquinate</name>
        <dbReference type="ChEBI" id="CHEBI:32364"/>
    </ligand>
</feature>
<keyword evidence="2 5" id="KW-0057">Aromatic amino acid biosynthesis</keyword>
<dbReference type="GO" id="GO:0003855">
    <property type="term" value="F:3-dehydroquinate dehydratase activity"/>
    <property type="evidence" value="ECO:0007669"/>
    <property type="project" value="UniProtKB-EC"/>
</dbReference>
<feature type="active site" description="Proton donor/acceptor" evidence="5">
    <location>
        <position position="146"/>
    </location>
</feature>
<comment type="caution">
    <text evidence="6">The sequence shown here is derived from an EMBL/GenBank/DDBJ whole genome shotgun (WGS) entry which is preliminary data.</text>
</comment>
<feature type="binding site" evidence="5">
    <location>
        <begin position="48"/>
        <end position="50"/>
    </location>
    <ligand>
        <name>3-dehydroquinate</name>
        <dbReference type="ChEBI" id="CHEBI:32364"/>
    </ligand>
</feature>
<feature type="binding site" evidence="5">
    <location>
        <position position="84"/>
    </location>
    <ligand>
        <name>3-dehydroquinate</name>
        <dbReference type="ChEBI" id="CHEBI:32364"/>
    </ligand>
</feature>
<keyword evidence="7" id="KW-1185">Reference proteome</keyword>
<dbReference type="NCBIfam" id="TIGR01093">
    <property type="entry name" value="aroD"/>
    <property type="match status" value="1"/>
</dbReference>
<dbReference type="InterPro" id="IPR001381">
    <property type="entry name" value="DHquinase_I"/>
</dbReference>
<dbReference type="Proteomes" id="UP000808914">
    <property type="component" value="Unassembled WGS sequence"/>
</dbReference>
<dbReference type="PANTHER" id="PTHR43699:SF1">
    <property type="entry name" value="3-DEHYDROQUINATE DEHYDRATASE"/>
    <property type="match status" value="1"/>
</dbReference>
<dbReference type="PANTHER" id="PTHR43699">
    <property type="entry name" value="3-DEHYDROQUINATE DEHYDRATASE"/>
    <property type="match status" value="1"/>
</dbReference>
<dbReference type="InterPro" id="IPR050146">
    <property type="entry name" value="Type-I_3-dehydroquinase"/>
</dbReference>
<comment type="similarity">
    <text evidence="5">Belongs to the type-I 3-dehydroquinase family.</text>
</comment>
<evidence type="ECO:0000256" key="2">
    <source>
        <dbReference type="ARBA" id="ARBA00023141"/>
    </source>
</evidence>